<sequence length="79" mass="8484">MSQTLTNSGRPHYAPGTRGTDKPVTGVRGASSLVLDLGTRSGRRATAGWIFLGRVGALNRHRMGDRGLPALARQAKEWL</sequence>
<feature type="region of interest" description="Disordered" evidence="1">
    <location>
        <begin position="1"/>
        <end position="27"/>
    </location>
</feature>
<protein>
    <submittedName>
        <fullName evidence="2">Uncharacterized protein</fullName>
    </submittedName>
</protein>
<dbReference type="AlphaFoldDB" id="A0A1M4E5T2"/>
<evidence type="ECO:0000256" key="1">
    <source>
        <dbReference type="SAM" id="MobiDB-lite"/>
    </source>
</evidence>
<dbReference type="EMBL" id="LT559118">
    <property type="protein sequence ID" value="SBO94118.1"/>
    <property type="molecule type" value="Genomic_DNA"/>
</dbReference>
<name>A0A1M4E5T2_9ACTN</name>
<gene>
    <name evidence="2" type="ORF">BN4615_P3634</name>
</gene>
<organism evidence="2">
    <name type="scientific">Nonomuraea gerenzanensis</name>
    <dbReference type="NCBI Taxonomy" id="93944"/>
    <lineage>
        <taxon>Bacteria</taxon>
        <taxon>Bacillati</taxon>
        <taxon>Actinomycetota</taxon>
        <taxon>Actinomycetes</taxon>
        <taxon>Streptosporangiales</taxon>
        <taxon>Streptosporangiaceae</taxon>
        <taxon>Nonomuraea</taxon>
    </lineage>
</organism>
<reference evidence="2" key="1">
    <citation type="submission" date="2016-04" db="EMBL/GenBank/DDBJ databases">
        <authorList>
            <person name="Evans L.H."/>
            <person name="Alamgir A."/>
            <person name="Owens N."/>
            <person name="Weber N.D."/>
            <person name="Virtaneva K."/>
            <person name="Barbian K."/>
            <person name="Babar A."/>
            <person name="Rosenke K."/>
        </authorList>
    </citation>
    <scope>NUCLEOTIDE SEQUENCE</scope>
    <source>
        <strain evidence="2">Nono1</strain>
    </source>
</reference>
<proteinExistence type="predicted"/>
<evidence type="ECO:0000313" key="2">
    <source>
        <dbReference type="EMBL" id="SBO94118.1"/>
    </source>
</evidence>
<accession>A0A1M4E5T2</accession>